<sequence>MTDPGALR</sequence>
<accession>A0A0E9RTF5</accession>
<organism evidence="1">
    <name type="scientific">Anguilla anguilla</name>
    <name type="common">European freshwater eel</name>
    <name type="synonym">Muraena anguilla</name>
    <dbReference type="NCBI Taxonomy" id="7936"/>
    <lineage>
        <taxon>Eukaryota</taxon>
        <taxon>Metazoa</taxon>
        <taxon>Chordata</taxon>
        <taxon>Craniata</taxon>
        <taxon>Vertebrata</taxon>
        <taxon>Euteleostomi</taxon>
        <taxon>Actinopterygii</taxon>
        <taxon>Neopterygii</taxon>
        <taxon>Teleostei</taxon>
        <taxon>Anguilliformes</taxon>
        <taxon>Anguillidae</taxon>
        <taxon>Anguilla</taxon>
    </lineage>
</organism>
<evidence type="ECO:0000313" key="1">
    <source>
        <dbReference type="EMBL" id="JAH32429.1"/>
    </source>
</evidence>
<protein>
    <submittedName>
        <fullName evidence="1">Uncharacterized protein</fullName>
    </submittedName>
</protein>
<reference evidence="1" key="1">
    <citation type="submission" date="2014-11" db="EMBL/GenBank/DDBJ databases">
        <authorList>
            <person name="Amaro Gonzalez C."/>
        </authorList>
    </citation>
    <scope>NUCLEOTIDE SEQUENCE</scope>
</reference>
<proteinExistence type="predicted"/>
<reference evidence="1" key="2">
    <citation type="journal article" date="2015" name="Fish Shellfish Immunol.">
        <title>Early steps in the European eel (Anguilla anguilla)-Vibrio vulnificus interaction in the gills: Role of the RtxA13 toxin.</title>
        <authorList>
            <person name="Callol A."/>
            <person name="Pajuelo D."/>
            <person name="Ebbesson L."/>
            <person name="Teles M."/>
            <person name="MacKenzie S."/>
            <person name="Amaro C."/>
        </authorList>
    </citation>
    <scope>NUCLEOTIDE SEQUENCE</scope>
</reference>
<dbReference type="EMBL" id="GBXM01076148">
    <property type="protein sequence ID" value="JAH32429.1"/>
    <property type="molecule type" value="Transcribed_RNA"/>
</dbReference>
<name>A0A0E9RTF5_ANGAN</name>